<comment type="caution">
    <text evidence="7">The sequence shown here is derived from an EMBL/GenBank/DDBJ whole genome shotgun (WGS) entry which is preliminary data.</text>
</comment>
<keyword evidence="8" id="KW-1185">Reference proteome</keyword>
<organism evidence="7 8">
    <name type="scientific">Sphingobacterium deserti</name>
    <dbReference type="NCBI Taxonomy" id="1229276"/>
    <lineage>
        <taxon>Bacteria</taxon>
        <taxon>Pseudomonadati</taxon>
        <taxon>Bacteroidota</taxon>
        <taxon>Sphingobacteriia</taxon>
        <taxon>Sphingobacteriales</taxon>
        <taxon>Sphingobacteriaceae</taxon>
        <taxon>Sphingobacterium</taxon>
    </lineage>
</organism>
<feature type="transmembrane region" description="Helical" evidence="5">
    <location>
        <begin position="285"/>
        <end position="317"/>
    </location>
</feature>
<dbReference type="InterPro" id="IPR011701">
    <property type="entry name" value="MFS"/>
</dbReference>
<keyword evidence="3 5" id="KW-1133">Transmembrane helix</keyword>
<gene>
    <name evidence="7" type="ORF">DI53_1673</name>
</gene>
<dbReference type="InterPro" id="IPR051788">
    <property type="entry name" value="MFS_Transporter"/>
</dbReference>
<feature type="transmembrane region" description="Helical" evidence="5">
    <location>
        <begin position="86"/>
        <end position="104"/>
    </location>
</feature>
<dbReference type="RefSeq" id="WP_052072204.1">
    <property type="nucleotide sequence ID" value="NZ_JJMU01000024.1"/>
</dbReference>
<protein>
    <submittedName>
        <fullName evidence="7">Major facilitator superfamily MFS_1</fullName>
    </submittedName>
</protein>
<dbReference type="Proteomes" id="UP000031802">
    <property type="component" value="Unassembled WGS sequence"/>
</dbReference>
<comment type="subcellular location">
    <subcellularLocation>
        <location evidence="1">Membrane</location>
        <topology evidence="1">Multi-pass membrane protein</topology>
    </subcellularLocation>
</comment>
<feature type="transmembrane region" description="Helical" evidence="5">
    <location>
        <begin position="20"/>
        <end position="39"/>
    </location>
</feature>
<dbReference type="Gene3D" id="1.20.1250.20">
    <property type="entry name" value="MFS general substrate transporter like domains"/>
    <property type="match status" value="2"/>
</dbReference>
<evidence type="ECO:0000256" key="2">
    <source>
        <dbReference type="ARBA" id="ARBA00022692"/>
    </source>
</evidence>
<evidence type="ECO:0000313" key="7">
    <source>
        <dbReference type="EMBL" id="KGE14644.1"/>
    </source>
</evidence>
<evidence type="ECO:0000313" key="8">
    <source>
        <dbReference type="Proteomes" id="UP000031802"/>
    </source>
</evidence>
<dbReference type="eggNOG" id="COG0738">
    <property type="taxonomic scope" value="Bacteria"/>
</dbReference>
<dbReference type="InterPro" id="IPR020846">
    <property type="entry name" value="MFS_dom"/>
</dbReference>
<dbReference type="CDD" id="cd17393">
    <property type="entry name" value="MFS_MosC_like"/>
    <property type="match status" value="1"/>
</dbReference>
<feature type="transmembrane region" description="Helical" evidence="5">
    <location>
        <begin position="337"/>
        <end position="361"/>
    </location>
</feature>
<feature type="transmembrane region" description="Helical" evidence="5">
    <location>
        <begin position="149"/>
        <end position="170"/>
    </location>
</feature>
<keyword evidence="4 5" id="KW-0472">Membrane</keyword>
<dbReference type="PANTHER" id="PTHR23514:SF13">
    <property type="entry name" value="INNER MEMBRANE PROTEIN YBJJ"/>
    <property type="match status" value="1"/>
</dbReference>
<dbReference type="GO" id="GO:0022857">
    <property type="term" value="F:transmembrane transporter activity"/>
    <property type="evidence" value="ECO:0007669"/>
    <property type="project" value="InterPro"/>
</dbReference>
<dbReference type="PROSITE" id="PS50850">
    <property type="entry name" value="MFS"/>
    <property type="match status" value="1"/>
</dbReference>
<accession>A0A0B8T7W7</accession>
<dbReference type="SUPFAM" id="SSF103473">
    <property type="entry name" value="MFS general substrate transporter"/>
    <property type="match status" value="1"/>
</dbReference>
<sequence>MNSLSSNPPLQSMKASKQRVRLAVSLFYFGQGIAFASWASRIPIIKANLHLTEAQLGTILLMLPVGQLMTMPISGKLVGKYGSHRLMPIGALCYLLVLCSISFAGNAWHLGGALLLFGIFGNICNIAVNTQGVLAERMYAKSIMSSFHGAWSIAGFTGALIGLATLNLSIDTSTHFYIVTGLMLINILMNRSFLIQDQSGGAEKKSFSFKPDRLLISLGVIGFCSMATEGAMFDWSGVYFHDIVNAPDSLTTLGYAAFMVMMAAGRFIGDAVISRIGRQRTLQISGVLMFVGMMSAVVFPTLIFCTLAFMLVGLGVACNVPSVYSVAGTHKTISSGVALAMVSSVSYLGFLMGPPLIGYIAEVLNLRYSFGVFACFGLLMLVLASRLAAFKTPKTSE</sequence>
<reference evidence="8" key="1">
    <citation type="submission" date="2014-04" db="EMBL/GenBank/DDBJ databases">
        <title>Whole-Genome optical mapping and complete genome sequence of Sphingobacterium deserti sp. nov., a new spaces isolated from desert in the west of China.</title>
        <authorList>
            <person name="Teng C."/>
            <person name="Zhou Z."/>
            <person name="Li X."/>
            <person name="Chen M."/>
            <person name="Lin M."/>
            <person name="Wang L."/>
            <person name="Su S."/>
            <person name="Zhang C."/>
            <person name="Zhang W."/>
        </authorList>
    </citation>
    <scope>NUCLEOTIDE SEQUENCE [LARGE SCALE GENOMIC DNA]</scope>
    <source>
        <strain evidence="8">ACCC05744</strain>
    </source>
</reference>
<dbReference type="PATRIC" id="fig|1229276.3.peg.1725"/>
<proteinExistence type="predicted"/>
<dbReference type="GO" id="GO:0016020">
    <property type="term" value="C:membrane"/>
    <property type="evidence" value="ECO:0007669"/>
    <property type="project" value="UniProtKB-SubCell"/>
</dbReference>
<reference evidence="7 8" key="2">
    <citation type="journal article" date="2015" name="PLoS ONE">
        <title>Whole-Genome Optical Mapping and Finished Genome Sequence of Sphingobacterium deserti sp. nov., a New Species Isolated from the Western Desert of China.</title>
        <authorList>
            <person name="Teng C."/>
            <person name="Zhou Z."/>
            <person name="Molnar I."/>
            <person name="Li X."/>
            <person name="Tang R."/>
            <person name="Chen M."/>
            <person name="Wang L."/>
            <person name="Su S."/>
            <person name="Zhang W."/>
            <person name="Lin M."/>
        </authorList>
    </citation>
    <scope>NUCLEOTIDE SEQUENCE [LARGE SCALE GENOMIC DNA]</scope>
    <source>
        <strain evidence="8">ACCC05744</strain>
    </source>
</reference>
<dbReference type="Pfam" id="PF07690">
    <property type="entry name" value="MFS_1"/>
    <property type="match status" value="1"/>
</dbReference>
<dbReference type="InterPro" id="IPR036259">
    <property type="entry name" value="MFS_trans_sf"/>
</dbReference>
<keyword evidence="2 5" id="KW-0812">Transmembrane</keyword>
<evidence type="ECO:0000256" key="4">
    <source>
        <dbReference type="ARBA" id="ARBA00023136"/>
    </source>
</evidence>
<evidence type="ECO:0000256" key="3">
    <source>
        <dbReference type="ARBA" id="ARBA00022989"/>
    </source>
</evidence>
<name>A0A0B8T7W7_9SPHI</name>
<feature type="transmembrane region" description="Helical" evidence="5">
    <location>
        <begin position="253"/>
        <end position="273"/>
    </location>
</feature>
<feature type="transmembrane region" description="Helical" evidence="5">
    <location>
        <begin position="110"/>
        <end position="128"/>
    </location>
</feature>
<evidence type="ECO:0000259" key="6">
    <source>
        <dbReference type="PROSITE" id="PS50850"/>
    </source>
</evidence>
<feature type="transmembrane region" description="Helical" evidence="5">
    <location>
        <begin position="368"/>
        <end position="389"/>
    </location>
</feature>
<feature type="domain" description="Major facilitator superfamily (MFS) profile" evidence="6">
    <location>
        <begin position="214"/>
        <end position="397"/>
    </location>
</feature>
<dbReference type="STRING" id="1229276.DI53_1673"/>
<feature type="transmembrane region" description="Helical" evidence="5">
    <location>
        <begin position="214"/>
        <end position="233"/>
    </location>
</feature>
<dbReference type="AlphaFoldDB" id="A0A0B8T7W7"/>
<feature type="transmembrane region" description="Helical" evidence="5">
    <location>
        <begin position="59"/>
        <end position="79"/>
    </location>
</feature>
<evidence type="ECO:0000256" key="1">
    <source>
        <dbReference type="ARBA" id="ARBA00004141"/>
    </source>
</evidence>
<dbReference type="EMBL" id="JJMU01000024">
    <property type="protein sequence ID" value="KGE14644.1"/>
    <property type="molecule type" value="Genomic_DNA"/>
</dbReference>
<dbReference type="PANTHER" id="PTHR23514">
    <property type="entry name" value="BYPASS OF STOP CODON PROTEIN 6"/>
    <property type="match status" value="1"/>
</dbReference>
<feature type="transmembrane region" description="Helical" evidence="5">
    <location>
        <begin position="176"/>
        <end position="194"/>
    </location>
</feature>
<evidence type="ECO:0000256" key="5">
    <source>
        <dbReference type="SAM" id="Phobius"/>
    </source>
</evidence>